<keyword evidence="1" id="KW-0732">Signal</keyword>
<comment type="caution">
    <text evidence="3">The sequence shown here is derived from an EMBL/GenBank/DDBJ whole genome shotgun (WGS) entry which is preliminary data.</text>
</comment>
<evidence type="ECO:0000256" key="1">
    <source>
        <dbReference type="SAM" id="SignalP"/>
    </source>
</evidence>
<gene>
    <name evidence="3" type="ORF">RBJ30_27130</name>
</gene>
<dbReference type="Gene3D" id="1.20.1270.180">
    <property type="match status" value="1"/>
</dbReference>
<sequence length="274" mass="30538">MRILKLSSIAFLSVCSLNAQAGLFSSADDFKCGRDDAISAVRQYIKDATGGRLQSASLTGADFLYNKPLKTYLDKENSIEISLAEVSTVENTSATQMQCKAKLSIQLPTETLDVVREVPNEIYSITSDAATLHNNAIVWKDYTYNIKLADNKKDISVSDAMRDQASNYLYKIVVMSVNKSEIIMENSTKKVEMALSEYREENAVLNNLWKSMPDSVRASMKASQNAWIKEKAIKCGKISDATSEIIPVKQRVETLKCQTQMTRERISFLGGDNQ</sequence>
<dbReference type="InterPro" id="IPR009739">
    <property type="entry name" value="LprI-like_N"/>
</dbReference>
<evidence type="ECO:0000259" key="2">
    <source>
        <dbReference type="Pfam" id="PF07007"/>
    </source>
</evidence>
<feature type="signal peptide" evidence="1">
    <location>
        <begin position="1"/>
        <end position="21"/>
    </location>
</feature>
<dbReference type="AlphaFoldDB" id="A0AAW8HW74"/>
<feature type="domain" description="Lysozyme inhibitor LprI-like N-terminal" evidence="2">
    <location>
        <begin position="192"/>
        <end position="269"/>
    </location>
</feature>
<dbReference type="EMBL" id="JAVDNV010000043">
    <property type="protein sequence ID" value="MDQ2312717.1"/>
    <property type="molecule type" value="Genomic_DNA"/>
</dbReference>
<reference evidence="3" key="1">
    <citation type="submission" date="2023-08" db="EMBL/GenBank/DDBJ databases">
        <title>WGS of pathogenic bacterial species, Los Angeles County Public Health Laboratories.</title>
        <authorList>
            <person name="Garrigues J.M."/>
            <person name="Green N.M."/>
        </authorList>
    </citation>
    <scope>NUCLEOTIDE SEQUENCE</scope>
    <source>
        <strain evidence="3">LACPHL-BACT-2023-00068</strain>
    </source>
</reference>
<name>A0AAW8HW74_PLUGE</name>
<accession>A0AAW8HW74</accession>
<dbReference type="Proteomes" id="UP001236270">
    <property type="component" value="Unassembled WGS sequence"/>
</dbReference>
<evidence type="ECO:0000313" key="4">
    <source>
        <dbReference type="Proteomes" id="UP001236270"/>
    </source>
</evidence>
<organism evidence="3 4">
    <name type="scientific">Pluralibacter gergoviae</name>
    <name type="common">Enterobacter gergoviae</name>
    <dbReference type="NCBI Taxonomy" id="61647"/>
    <lineage>
        <taxon>Bacteria</taxon>
        <taxon>Pseudomonadati</taxon>
        <taxon>Pseudomonadota</taxon>
        <taxon>Gammaproteobacteria</taxon>
        <taxon>Enterobacterales</taxon>
        <taxon>Enterobacteriaceae</taxon>
        <taxon>Pluralibacter</taxon>
    </lineage>
</organism>
<protein>
    <submittedName>
        <fullName evidence="3">Lysozyme inhibitor LprI family protein</fullName>
    </submittedName>
</protein>
<proteinExistence type="predicted"/>
<dbReference type="GeneID" id="61385204"/>
<feature type="chain" id="PRO_5043297325" evidence="1">
    <location>
        <begin position="22"/>
        <end position="274"/>
    </location>
</feature>
<dbReference type="Pfam" id="PF07007">
    <property type="entry name" value="LprI"/>
    <property type="match status" value="1"/>
</dbReference>
<evidence type="ECO:0000313" key="3">
    <source>
        <dbReference type="EMBL" id="MDQ2312717.1"/>
    </source>
</evidence>
<dbReference type="RefSeq" id="WP_048255344.1">
    <property type="nucleotide sequence ID" value="NZ_CBCSIS010000048.1"/>
</dbReference>